<sequence length="58" mass="6913">MKKEKEKYRLVPEPYVYRMVPEPRYKVQGPVQNFGIEAREVQVLGLAKNRAEPYRVHP</sequence>
<protein>
    <submittedName>
        <fullName evidence="1">Uncharacterized protein</fullName>
    </submittedName>
</protein>
<dbReference type="EMBL" id="CM010715">
    <property type="protein sequence ID" value="RZC43942.1"/>
    <property type="molecule type" value="Genomic_DNA"/>
</dbReference>
<dbReference type="Gramene" id="RZC43942">
    <property type="protein sequence ID" value="RZC43942"/>
    <property type="gene ID" value="C5167_036891"/>
</dbReference>
<evidence type="ECO:0000313" key="1">
    <source>
        <dbReference type="EMBL" id="RZC43942.1"/>
    </source>
</evidence>
<proteinExistence type="predicted"/>
<dbReference type="AlphaFoldDB" id="A0A4Y7I8C2"/>
<name>A0A4Y7I8C2_PAPSO</name>
<dbReference type="Proteomes" id="UP000316621">
    <property type="component" value="Chromosome 1"/>
</dbReference>
<organism evidence="1 2">
    <name type="scientific">Papaver somniferum</name>
    <name type="common">Opium poppy</name>
    <dbReference type="NCBI Taxonomy" id="3469"/>
    <lineage>
        <taxon>Eukaryota</taxon>
        <taxon>Viridiplantae</taxon>
        <taxon>Streptophyta</taxon>
        <taxon>Embryophyta</taxon>
        <taxon>Tracheophyta</taxon>
        <taxon>Spermatophyta</taxon>
        <taxon>Magnoliopsida</taxon>
        <taxon>Ranunculales</taxon>
        <taxon>Papaveraceae</taxon>
        <taxon>Papaveroideae</taxon>
        <taxon>Papaver</taxon>
    </lineage>
</organism>
<accession>A0A4Y7I8C2</accession>
<gene>
    <name evidence="1" type="ORF">C5167_036891</name>
</gene>
<evidence type="ECO:0000313" key="2">
    <source>
        <dbReference type="Proteomes" id="UP000316621"/>
    </source>
</evidence>
<reference evidence="1 2" key="1">
    <citation type="journal article" date="2018" name="Science">
        <title>The opium poppy genome and morphinan production.</title>
        <authorList>
            <person name="Guo L."/>
            <person name="Winzer T."/>
            <person name="Yang X."/>
            <person name="Li Y."/>
            <person name="Ning Z."/>
            <person name="He Z."/>
            <person name="Teodor R."/>
            <person name="Lu Y."/>
            <person name="Bowser T.A."/>
            <person name="Graham I.A."/>
            <person name="Ye K."/>
        </authorList>
    </citation>
    <scope>NUCLEOTIDE SEQUENCE [LARGE SCALE GENOMIC DNA]</scope>
    <source>
        <strain evidence="2">cv. HN1</strain>
        <tissue evidence="1">Leaves</tissue>
    </source>
</reference>
<keyword evidence="2" id="KW-1185">Reference proteome</keyword>